<dbReference type="InterPro" id="IPR035899">
    <property type="entry name" value="DBL_dom_sf"/>
</dbReference>
<feature type="region of interest" description="Disordered" evidence="1">
    <location>
        <begin position="583"/>
        <end position="746"/>
    </location>
</feature>
<dbReference type="PANTHER" id="PTHR12673:SF159">
    <property type="entry name" value="LD03170P"/>
    <property type="match status" value="1"/>
</dbReference>
<reference evidence="3" key="1">
    <citation type="submission" date="2019-11" db="UniProtKB">
        <authorList>
            <consortium name="WormBaseParasite"/>
        </authorList>
    </citation>
    <scope>IDENTIFICATION</scope>
</reference>
<feature type="compositionally biased region" description="Basic and acidic residues" evidence="1">
    <location>
        <begin position="672"/>
        <end position="685"/>
    </location>
</feature>
<name>A0A5K3F0T4_MESCO</name>
<evidence type="ECO:0000256" key="1">
    <source>
        <dbReference type="SAM" id="MobiDB-lite"/>
    </source>
</evidence>
<accession>A0A5K3F0T4</accession>
<proteinExistence type="predicted"/>
<dbReference type="InterPro" id="IPR000219">
    <property type="entry name" value="DH_dom"/>
</dbReference>
<feature type="domain" description="DH" evidence="2">
    <location>
        <begin position="192"/>
        <end position="470"/>
    </location>
</feature>
<dbReference type="Gene3D" id="1.20.900.10">
    <property type="entry name" value="Dbl homology (DH) domain"/>
    <property type="match status" value="1"/>
</dbReference>
<sequence length="746" mass="83878">SFKDTVSTTPIYRRGLRSVSVGTSPTFENSQHVFMHPGRNEEYYYFRQGAETQMSMIKGGENLFGSDLAVHGDSQCNNGKGVAASGVASDLENNLNGQLNKHPTIDSQSKVVRKIPSQLFKRKLWNIESVSSSSSTGNPNASCGIPYNTGRRRTPSAPSKTPTTPVGQTAILRRNIFPQSLVDNEVCQARAMILMVQEELVNTENSYVHILSQFLILRDEIFAPGWRNDRQKFIRLFPAAVDDLCNLHRESFEAMRRAFDSSINEARPWKEGWTKDYLHQIPTYREETGVGEGGRFTCNATPFTVLLEMLEGKRPLGCYTHSNCTSYYRNAPFWSTAPFFKLYARYLAEFSSAMHMLNKMRRGSSRLRKHLTQLQMHPACEFNDITTYLLAPVQRLPRYLLLVKKMIYYTRKLEPSDLNTVAKRSRPKVGLRRTVTPTNHFTTSLRFPHLDSLRRAEAALHGMLLELDEMIGSEVADFKAVGRDVTAIDGVKATPSYSNNCSDSLDGNSSPNTLSFNTPMLTNTEEKASNDTDGAYIEKKNTEGGGFWKRLKSLRLTFTAKEANQEKFSGILDDVGTLGSPITPCANTLPVPKPTPVSLREGSRRSLSQSPRTQSTAAAQRAQRLGMKDTNGLEKTGEPQPLSWRRASSARPLSYSQPKKPTSLSNRRIAHQKQEHDTRKLVERKHSWRSLPNHKRPQNIKNHEPSGKKLPTRDSCIYSGEGGSKSTEPHPVPLSTRPVKRNNRYV</sequence>
<feature type="region of interest" description="Disordered" evidence="1">
    <location>
        <begin position="130"/>
        <end position="166"/>
    </location>
</feature>
<dbReference type="AlphaFoldDB" id="A0A5K3F0T4"/>
<organism evidence="3">
    <name type="scientific">Mesocestoides corti</name>
    <name type="common">Flatworm</name>
    <dbReference type="NCBI Taxonomy" id="53468"/>
    <lineage>
        <taxon>Eukaryota</taxon>
        <taxon>Metazoa</taxon>
        <taxon>Spiralia</taxon>
        <taxon>Lophotrochozoa</taxon>
        <taxon>Platyhelminthes</taxon>
        <taxon>Cestoda</taxon>
        <taxon>Eucestoda</taxon>
        <taxon>Cyclophyllidea</taxon>
        <taxon>Mesocestoididae</taxon>
        <taxon>Mesocestoides</taxon>
    </lineage>
</organism>
<evidence type="ECO:0000313" key="3">
    <source>
        <dbReference type="WBParaSite" id="MCU_004624-RB"/>
    </source>
</evidence>
<feature type="compositionally biased region" description="Low complexity" evidence="1">
    <location>
        <begin position="612"/>
        <end position="624"/>
    </location>
</feature>
<dbReference type="PANTHER" id="PTHR12673">
    <property type="entry name" value="FACIOGENITAL DYSPLASIA PROTEIN"/>
    <property type="match status" value="1"/>
</dbReference>
<protein>
    <submittedName>
        <fullName evidence="3">DH domain-containing protein</fullName>
    </submittedName>
</protein>
<dbReference type="GO" id="GO:0005737">
    <property type="term" value="C:cytoplasm"/>
    <property type="evidence" value="ECO:0007669"/>
    <property type="project" value="TreeGrafter"/>
</dbReference>
<dbReference type="PROSITE" id="PS50010">
    <property type="entry name" value="DH_2"/>
    <property type="match status" value="1"/>
</dbReference>
<feature type="compositionally biased region" description="Basic residues" evidence="1">
    <location>
        <begin position="686"/>
        <end position="698"/>
    </location>
</feature>
<dbReference type="GO" id="GO:0005085">
    <property type="term" value="F:guanyl-nucleotide exchange factor activity"/>
    <property type="evidence" value="ECO:0007669"/>
    <property type="project" value="InterPro"/>
</dbReference>
<dbReference type="WBParaSite" id="MCU_004624-RB">
    <property type="protein sequence ID" value="MCU_004624-RB"/>
    <property type="gene ID" value="MCU_004624"/>
</dbReference>
<dbReference type="InterPro" id="IPR051092">
    <property type="entry name" value="FYVE_RhoGEF_PH"/>
</dbReference>
<feature type="compositionally biased region" description="Polar residues" evidence="1">
    <location>
        <begin position="654"/>
        <end position="666"/>
    </location>
</feature>
<evidence type="ECO:0000259" key="2">
    <source>
        <dbReference type="PROSITE" id="PS50010"/>
    </source>
</evidence>
<dbReference type="SUPFAM" id="SSF48065">
    <property type="entry name" value="DBL homology domain (DH-domain)"/>
    <property type="match status" value="1"/>
</dbReference>
<dbReference type="Pfam" id="PF00621">
    <property type="entry name" value="RhoGEF"/>
    <property type="match status" value="1"/>
</dbReference>
<feature type="compositionally biased region" description="Low complexity" evidence="1">
    <location>
        <begin position="155"/>
        <end position="165"/>
    </location>
</feature>